<accession>A0A127K7D5</accession>
<feature type="domain" description="Lcl C-terminal" evidence="2">
    <location>
        <begin position="71"/>
        <end position="214"/>
    </location>
</feature>
<keyword evidence="3" id="KW-0418">Kinase</keyword>
<proteinExistence type="predicted"/>
<feature type="chain" id="PRO_5007798011" evidence="1">
    <location>
        <begin position="23"/>
        <end position="222"/>
    </location>
</feature>
<name>A0A127K7D5_9RHOO</name>
<keyword evidence="3" id="KW-0808">Transferase</keyword>
<evidence type="ECO:0000259" key="2">
    <source>
        <dbReference type="Pfam" id="PF07603"/>
    </source>
</evidence>
<organism evidence="3 4">
    <name type="scientific">Thauera humireducens</name>
    <dbReference type="NCBI Taxonomy" id="1134435"/>
    <lineage>
        <taxon>Bacteria</taxon>
        <taxon>Pseudomonadati</taxon>
        <taxon>Pseudomonadota</taxon>
        <taxon>Betaproteobacteria</taxon>
        <taxon>Rhodocyclales</taxon>
        <taxon>Zoogloeaceae</taxon>
        <taxon>Thauera</taxon>
    </lineage>
</organism>
<dbReference type="KEGG" id="thu:AC731_013580"/>
<feature type="signal peptide" evidence="1">
    <location>
        <begin position="1"/>
        <end position="22"/>
    </location>
</feature>
<dbReference type="RefSeq" id="WP_048706873.1">
    <property type="nucleotide sequence ID" value="NZ_CP014646.1"/>
</dbReference>
<reference evidence="4" key="1">
    <citation type="submission" date="2016-03" db="EMBL/GenBank/DDBJ databases">
        <authorList>
            <person name="Ma C."/>
            <person name="Zhou S."/>
            <person name="Yang G."/>
        </authorList>
    </citation>
    <scope>NUCLEOTIDE SEQUENCE [LARGE SCALE GENOMIC DNA]</scope>
    <source>
        <strain evidence="4">SgZ-1</strain>
    </source>
</reference>
<dbReference type="STRING" id="1134435.AC731_013580"/>
<keyword evidence="1" id="KW-0732">Signal</keyword>
<evidence type="ECO:0000313" key="4">
    <source>
        <dbReference type="Proteomes" id="UP000036902"/>
    </source>
</evidence>
<dbReference type="GO" id="GO:0004674">
    <property type="term" value="F:protein serine/threonine kinase activity"/>
    <property type="evidence" value="ECO:0007669"/>
    <property type="project" value="UniProtKB-KW"/>
</dbReference>
<dbReference type="AlphaFoldDB" id="A0A127K7D5"/>
<protein>
    <submittedName>
        <fullName evidence="3">Serine/threonine protein kinase</fullName>
    </submittedName>
</protein>
<keyword evidence="3" id="KW-0723">Serine/threonine-protein kinase</keyword>
<keyword evidence="4" id="KW-1185">Reference proteome</keyword>
<gene>
    <name evidence="3" type="ORF">AC731_013580</name>
</gene>
<dbReference type="Pfam" id="PF07603">
    <property type="entry name" value="Lcl_C"/>
    <property type="match status" value="1"/>
</dbReference>
<evidence type="ECO:0000256" key="1">
    <source>
        <dbReference type="SAM" id="SignalP"/>
    </source>
</evidence>
<dbReference type="Proteomes" id="UP000036902">
    <property type="component" value="Chromosome"/>
</dbReference>
<dbReference type="InterPro" id="IPR011460">
    <property type="entry name" value="Lcl_C"/>
</dbReference>
<dbReference type="EMBL" id="CP014646">
    <property type="protein sequence ID" value="AMO37876.1"/>
    <property type="molecule type" value="Genomic_DNA"/>
</dbReference>
<evidence type="ECO:0000313" key="3">
    <source>
        <dbReference type="EMBL" id="AMO37876.1"/>
    </source>
</evidence>
<sequence>MPILPPSRFLTLIAALAASLLAACGSDAPPTAAVVSAEALAVAQAAHQQALQKVDEREQGFTAGFELRDDGTAVDTASGLMWMRCAVGQAWHTGVCVGEPKLSSWDQAQKAGEDMVFAGHADWRVPTRDELAGLIYCSSGVRRAPEREGVPGSCEGGYRTPTLLVTVFPNSPAHKFWSATPDERYRFAAWGVSFYNGATGIGPHTDYVNVRLVRGSAAAARN</sequence>